<accession>A0A8X6GBZ3</accession>
<evidence type="ECO:0000256" key="1">
    <source>
        <dbReference type="SAM" id="MobiDB-lite"/>
    </source>
</evidence>
<sequence length="78" mass="8724">MGYKEGDLLHLVSTTPLPPPDPRSEREKKFLNLPRGCRTAEPDLGSTPSMTGFQVIVRSSEIPAPPFEKSTFRQKEIL</sequence>
<comment type="caution">
    <text evidence="2">The sequence shown here is derived from an EMBL/GenBank/DDBJ whole genome shotgun (WGS) entry which is preliminary data.</text>
</comment>
<protein>
    <submittedName>
        <fullName evidence="2">Uncharacterized protein</fullName>
    </submittedName>
</protein>
<name>A0A8X6GBZ3_TRICU</name>
<feature type="region of interest" description="Disordered" evidence="1">
    <location>
        <begin position="1"/>
        <end position="26"/>
    </location>
</feature>
<dbReference type="Proteomes" id="UP000887116">
    <property type="component" value="Unassembled WGS sequence"/>
</dbReference>
<keyword evidence="3" id="KW-1185">Reference proteome</keyword>
<gene>
    <name evidence="2" type="ORF">TNCT_290361</name>
</gene>
<dbReference type="EMBL" id="BMAO01015036">
    <property type="protein sequence ID" value="GFQ98879.1"/>
    <property type="molecule type" value="Genomic_DNA"/>
</dbReference>
<organism evidence="2 3">
    <name type="scientific">Trichonephila clavata</name>
    <name type="common">Joro spider</name>
    <name type="synonym">Nephila clavata</name>
    <dbReference type="NCBI Taxonomy" id="2740835"/>
    <lineage>
        <taxon>Eukaryota</taxon>
        <taxon>Metazoa</taxon>
        <taxon>Ecdysozoa</taxon>
        <taxon>Arthropoda</taxon>
        <taxon>Chelicerata</taxon>
        <taxon>Arachnida</taxon>
        <taxon>Araneae</taxon>
        <taxon>Araneomorphae</taxon>
        <taxon>Entelegynae</taxon>
        <taxon>Araneoidea</taxon>
        <taxon>Nephilidae</taxon>
        <taxon>Trichonephila</taxon>
    </lineage>
</organism>
<evidence type="ECO:0000313" key="2">
    <source>
        <dbReference type="EMBL" id="GFQ98879.1"/>
    </source>
</evidence>
<dbReference type="AlphaFoldDB" id="A0A8X6GBZ3"/>
<reference evidence="2" key="1">
    <citation type="submission" date="2020-07" db="EMBL/GenBank/DDBJ databases">
        <title>Multicomponent nature underlies the extraordinary mechanical properties of spider dragline silk.</title>
        <authorList>
            <person name="Kono N."/>
            <person name="Nakamura H."/>
            <person name="Mori M."/>
            <person name="Yoshida Y."/>
            <person name="Ohtoshi R."/>
            <person name="Malay A.D."/>
            <person name="Moran D.A.P."/>
            <person name="Tomita M."/>
            <person name="Numata K."/>
            <person name="Arakawa K."/>
        </authorList>
    </citation>
    <scope>NUCLEOTIDE SEQUENCE</scope>
</reference>
<evidence type="ECO:0000313" key="3">
    <source>
        <dbReference type="Proteomes" id="UP000887116"/>
    </source>
</evidence>
<proteinExistence type="predicted"/>